<comment type="similarity">
    <text evidence="1">Belongs to the peptidase A1 family.</text>
</comment>
<dbReference type="InterPro" id="IPR008271">
    <property type="entry name" value="Ser/Thr_kinase_AS"/>
</dbReference>
<dbReference type="PROSITE" id="PS00108">
    <property type="entry name" value="PROTEIN_KINASE_ST"/>
    <property type="match status" value="1"/>
</dbReference>
<dbReference type="InterPro" id="IPR032861">
    <property type="entry name" value="TAXi_N"/>
</dbReference>
<dbReference type="SUPFAM" id="SSF56112">
    <property type="entry name" value="Protein kinase-like (PK-like)"/>
    <property type="match status" value="1"/>
</dbReference>
<dbReference type="AlphaFoldDB" id="A0A438F119"/>
<dbReference type="InterPro" id="IPR011009">
    <property type="entry name" value="Kinase-like_dom_sf"/>
</dbReference>
<dbReference type="Proteomes" id="UP000288805">
    <property type="component" value="Unassembled WGS sequence"/>
</dbReference>
<dbReference type="GO" id="GO:0005524">
    <property type="term" value="F:ATP binding"/>
    <property type="evidence" value="ECO:0007669"/>
    <property type="project" value="InterPro"/>
</dbReference>
<dbReference type="Pfam" id="PF14543">
    <property type="entry name" value="TAXi_N"/>
    <property type="match status" value="1"/>
</dbReference>
<dbReference type="InterPro" id="IPR021109">
    <property type="entry name" value="Peptidase_aspartic_dom_sf"/>
</dbReference>
<dbReference type="SUPFAM" id="SSF50630">
    <property type="entry name" value="Acid proteases"/>
    <property type="match status" value="1"/>
</dbReference>
<dbReference type="Gene3D" id="3.30.200.20">
    <property type="entry name" value="Phosphorylase Kinase, domain 1"/>
    <property type="match status" value="1"/>
</dbReference>
<evidence type="ECO:0000256" key="1">
    <source>
        <dbReference type="ARBA" id="ARBA00007447"/>
    </source>
</evidence>
<evidence type="ECO:0000259" key="3">
    <source>
        <dbReference type="PROSITE" id="PS50011"/>
    </source>
</evidence>
<keyword evidence="2" id="KW-0732">Signal</keyword>
<sequence>MASSISYFLFFSSLLFVSSSNAQSSFKPHAFVIPISKDGSTLQYVTSINQMTPLVPFQLVVDLGGQFLWVDYEQNYVSSSYRPTQYRLTQCLVAKASGYGNFFSTSKLGCNNNTCGVLSDNTVTRTASSRSVSVSKFFFSYAPTSLLEVLASGAKGMARLGWMHIALPSQFASAFNFHRKFSICLSSSTTVDGIIFLGDGPYGLLLNVDASQLLIYTPLILNLGGATIPTIGLVLQNNSMVWRIFRANSIVFVNEPLPCIKDVWIGCPDTPIQSLSQTQVAGQSSQFKAASRCHQMMHHDAATRHFSLLEVWGSVRQSIGMDVRVGENPISHYHVKWKQLYVAKETWKLARRCCPLWGAWCYLQGAYVVRIECFRHYDIYPDSIEGARHVAWVQLLSPLQPNHMLQLHIQLNLSEDLHIAGSSKNPINPRLPSVFRKSTSSAITEINMGMAKRRRDEDDDNYEWMIRRCFPFNFARRIFFHGGGLDNSDGLTWIRSHKLGQGSFASVYSAKLRSKSPVVFIDDNGGSCIMPSELAVKSAETSKASSLRREMEILGVLNSSSYVVRCYGDEITRSGDGKLYYNILLEKCCGGSLGSRIRNSGGVGLPENEVRCYTRDIVRGLCYIHGHGYVHCDIKPDNILLVPTCCNGFRAKIGDFGLAKEAYYDPADEDDEGCSGVRGTFRYMSPELLTHNMQCWLSDIWALGCVVIEMITGKLVWSCEQFEGSDMRDLLRRIAYSPELPAFPSDISEQGRHFLESCLHRDIDERWSALMLLRHPFLSEDGQRSGKAEGGGLRRVFFSSEWNKVGHDLSKGRESKNARRTRAGI</sequence>
<dbReference type="GO" id="GO:0004672">
    <property type="term" value="F:protein kinase activity"/>
    <property type="evidence" value="ECO:0007669"/>
    <property type="project" value="InterPro"/>
</dbReference>
<keyword evidence="4" id="KW-0418">Kinase</keyword>
<proteinExistence type="inferred from homology"/>
<comment type="caution">
    <text evidence="4">The sequence shown here is derived from an EMBL/GenBank/DDBJ whole genome shotgun (WGS) entry which is preliminary data.</text>
</comment>
<dbReference type="InterPro" id="IPR052751">
    <property type="entry name" value="Plant_MAPKKK"/>
</dbReference>
<name>A0A438F119_VITVI</name>
<dbReference type="PANTHER" id="PTHR48011:SF56">
    <property type="entry name" value="PROTEIN KINASE DOMAIN-CONTAINING PROTEIN"/>
    <property type="match status" value="1"/>
</dbReference>
<dbReference type="Gene3D" id="1.10.510.10">
    <property type="entry name" value="Transferase(Phosphotransferase) domain 1"/>
    <property type="match status" value="1"/>
</dbReference>
<keyword evidence="4" id="KW-0808">Transferase</keyword>
<dbReference type="InterPro" id="IPR000719">
    <property type="entry name" value="Prot_kinase_dom"/>
</dbReference>
<protein>
    <submittedName>
        <fullName evidence="4">Mitogen-activated protein kinase kinase kinase 17</fullName>
    </submittedName>
</protein>
<reference evidence="4 5" key="1">
    <citation type="journal article" date="2018" name="PLoS Genet.">
        <title>Population sequencing reveals clonal diversity and ancestral inbreeding in the grapevine cultivar Chardonnay.</title>
        <authorList>
            <person name="Roach M.J."/>
            <person name="Johnson D.L."/>
            <person name="Bohlmann J."/>
            <person name="van Vuuren H.J."/>
            <person name="Jones S.J."/>
            <person name="Pretorius I.S."/>
            <person name="Schmidt S.A."/>
            <person name="Borneman A.R."/>
        </authorList>
    </citation>
    <scope>NUCLEOTIDE SEQUENCE [LARGE SCALE GENOMIC DNA]</scope>
    <source>
        <strain evidence="5">cv. Chardonnay</strain>
        <tissue evidence="4">Leaf</tissue>
    </source>
</reference>
<dbReference type="CDD" id="cd06606">
    <property type="entry name" value="STKc_MAPKKK"/>
    <property type="match status" value="1"/>
</dbReference>
<evidence type="ECO:0000313" key="5">
    <source>
        <dbReference type="Proteomes" id="UP000288805"/>
    </source>
</evidence>
<dbReference type="Pfam" id="PF00069">
    <property type="entry name" value="Pkinase"/>
    <property type="match status" value="1"/>
</dbReference>
<dbReference type="PROSITE" id="PS50011">
    <property type="entry name" value="PROTEIN_KINASE_DOM"/>
    <property type="match status" value="1"/>
</dbReference>
<dbReference type="Gene3D" id="2.40.70.10">
    <property type="entry name" value="Acid Proteases"/>
    <property type="match status" value="1"/>
</dbReference>
<dbReference type="SMART" id="SM00220">
    <property type="entry name" value="S_TKc"/>
    <property type="match status" value="1"/>
</dbReference>
<feature type="signal peptide" evidence="2">
    <location>
        <begin position="1"/>
        <end position="22"/>
    </location>
</feature>
<feature type="chain" id="PRO_5019032179" evidence="2">
    <location>
        <begin position="23"/>
        <end position="825"/>
    </location>
</feature>
<gene>
    <name evidence="4" type="primary">MAPKKK17_13</name>
    <name evidence="4" type="ORF">CK203_069049</name>
</gene>
<feature type="domain" description="Protein kinase" evidence="3">
    <location>
        <begin position="493"/>
        <end position="778"/>
    </location>
</feature>
<dbReference type="PANTHER" id="PTHR48011">
    <property type="entry name" value="CCR4-NOT TRANSCRIPTIONAL COMPLEX SUBUNIT CAF120-RELATED"/>
    <property type="match status" value="1"/>
</dbReference>
<dbReference type="EMBL" id="QGNW01001142">
    <property type="protein sequence ID" value="RVW53665.1"/>
    <property type="molecule type" value="Genomic_DNA"/>
</dbReference>
<organism evidence="4 5">
    <name type="scientific">Vitis vinifera</name>
    <name type="common">Grape</name>
    <dbReference type="NCBI Taxonomy" id="29760"/>
    <lineage>
        <taxon>Eukaryota</taxon>
        <taxon>Viridiplantae</taxon>
        <taxon>Streptophyta</taxon>
        <taxon>Embryophyta</taxon>
        <taxon>Tracheophyta</taxon>
        <taxon>Spermatophyta</taxon>
        <taxon>Magnoliopsida</taxon>
        <taxon>eudicotyledons</taxon>
        <taxon>Gunneridae</taxon>
        <taxon>Pentapetalae</taxon>
        <taxon>rosids</taxon>
        <taxon>Vitales</taxon>
        <taxon>Vitaceae</taxon>
        <taxon>Viteae</taxon>
        <taxon>Vitis</taxon>
    </lineage>
</organism>
<evidence type="ECO:0000256" key="2">
    <source>
        <dbReference type="SAM" id="SignalP"/>
    </source>
</evidence>
<evidence type="ECO:0000313" key="4">
    <source>
        <dbReference type="EMBL" id="RVW53665.1"/>
    </source>
</evidence>
<accession>A0A438F119</accession>